<evidence type="ECO:0000313" key="2">
    <source>
        <dbReference type="EMBL" id="RQP25397.1"/>
    </source>
</evidence>
<reference evidence="2 3" key="2">
    <citation type="submission" date="2018-12" db="EMBL/GenBank/DDBJ databases">
        <title>Rhizobacter gummiphilus sp. nov., a rubber-degrading bacterium isolated from the soil of a botanical garden in Japan.</title>
        <authorList>
            <person name="Shunsuke S.S."/>
        </authorList>
    </citation>
    <scope>NUCLEOTIDE SEQUENCE [LARGE SCALE GENOMIC DNA]</scope>
    <source>
        <strain evidence="2 3">S-16</strain>
    </source>
</reference>
<name>A0A3N7HSX0_9BURK</name>
<organism evidence="2 3">
    <name type="scientific">Piscinibacter terrae</name>
    <dbReference type="NCBI Taxonomy" id="2496871"/>
    <lineage>
        <taxon>Bacteria</taxon>
        <taxon>Pseudomonadati</taxon>
        <taxon>Pseudomonadota</taxon>
        <taxon>Betaproteobacteria</taxon>
        <taxon>Burkholderiales</taxon>
        <taxon>Sphaerotilaceae</taxon>
        <taxon>Piscinibacter</taxon>
    </lineage>
</organism>
<comment type="caution">
    <text evidence="2">The sequence shown here is derived from an EMBL/GenBank/DDBJ whole genome shotgun (WGS) entry which is preliminary data.</text>
</comment>
<dbReference type="EMBL" id="QUSW01000002">
    <property type="protein sequence ID" value="RQP25397.1"/>
    <property type="molecule type" value="Genomic_DNA"/>
</dbReference>
<dbReference type="Pfam" id="PF09937">
    <property type="entry name" value="DUF2169"/>
    <property type="match status" value="1"/>
</dbReference>
<dbReference type="RefSeq" id="WP_124540310.1">
    <property type="nucleotide sequence ID" value="NZ_QUSW01000002.1"/>
</dbReference>
<evidence type="ECO:0000313" key="3">
    <source>
        <dbReference type="Proteomes" id="UP000267464"/>
    </source>
</evidence>
<dbReference type="AlphaFoldDB" id="A0A3N7HSX0"/>
<protein>
    <submittedName>
        <fullName evidence="2">DUF2169 domain-containing protein</fullName>
    </submittedName>
</protein>
<keyword evidence="3" id="KW-1185">Reference proteome</keyword>
<proteinExistence type="predicted"/>
<feature type="domain" description="DUF2169" evidence="1">
    <location>
        <begin position="20"/>
        <end position="317"/>
    </location>
</feature>
<dbReference type="OrthoDB" id="237820at2"/>
<dbReference type="Proteomes" id="UP000267464">
    <property type="component" value="Unassembled WGS sequence"/>
</dbReference>
<reference evidence="2 3" key="1">
    <citation type="submission" date="2018-08" db="EMBL/GenBank/DDBJ databases">
        <authorList>
            <person name="Khan S.A."/>
            <person name="Jeon C.O."/>
            <person name="Chun B.H."/>
            <person name="Jeong S.E."/>
        </authorList>
    </citation>
    <scope>NUCLEOTIDE SEQUENCE [LARGE SCALE GENOMIC DNA]</scope>
    <source>
        <strain evidence="2 3">S-16</strain>
    </source>
</reference>
<evidence type="ECO:0000259" key="1">
    <source>
        <dbReference type="Pfam" id="PF09937"/>
    </source>
</evidence>
<dbReference type="InterPro" id="IPR018683">
    <property type="entry name" value="DUF2169"/>
</dbReference>
<accession>A0A3N7HSX0</accession>
<gene>
    <name evidence="2" type="ORF">DZC73_11285</name>
</gene>
<sequence>MEMINATRMVAGYSVAVDRHGREQLVVVIKGTFVLPANGQAIRLHDEQLPLVMADTFSGEPGRTAPVQEIDFAPHKPACDVLLVGHARAPQGREVTRLRAGLRVGPMEKSFDVVGDRIWQAGLTGISASAPQPFTEKLVSYDTAFGGTDAGGAQEAMPETYLPNPVGRGWHHHLRSAWVDGKPLPNTEEVGQPVRSPDHPYTPVALGPVGRGWPQRARHAGTYDQAWMDKVFPFLPQDFDERYYQAAPQDQQVPVPAQPMEVVLSGFTADGVRQFVLPHFEAPVSIVPKRSAREDAHARLDTIVFEPDSERFTMSWRLARPLKKSIHEIAQVLVGRKGREWWQQREQLAFPIPVVMVPMEKPE</sequence>